<evidence type="ECO:0000256" key="4">
    <source>
        <dbReference type="ARBA" id="ARBA00022989"/>
    </source>
</evidence>
<dbReference type="GO" id="GO:0005886">
    <property type="term" value="C:plasma membrane"/>
    <property type="evidence" value="ECO:0007669"/>
    <property type="project" value="UniProtKB-SubCell"/>
</dbReference>
<dbReference type="InterPro" id="IPR004797">
    <property type="entry name" value="Competence_ComEC/Rec2"/>
</dbReference>
<dbReference type="InterPro" id="IPR001279">
    <property type="entry name" value="Metallo-B-lactamas"/>
</dbReference>
<keyword evidence="4 6" id="KW-1133">Transmembrane helix</keyword>
<sequence>MRGNGVYVAIAAIWGITAGYQRLYGLHFVMAVYLLFLLRYKRDLFPACLLAAALFYLYMIWTETHNQTVLPKNKTHFSLRLIEPPVIDGDQLKVKGRTKEKEKVQLLYKINRERDKKELFQLRMGMVCRFEGRLEAPEPARNFFAFDYRKYLRSQQIHWIVKPSSFSVAACKQTRLHPVEVLRSIREKGMDEINEHFPPAVIGIVQALIFGEREEMDEALLEGYQKLGLVHLLAISGSHVTLLVSGCFYLCIRFITREAAALLLILLLPLYMILTGASPSVVRASVMAMMLLWSRYRKFNIPLCDILSLTCIVMLLIQPYDLFQPGFQLSFIVSFALILSMDWIEQYRSSMMRLFAATLVAQISSLPFLLYHFFEFSLLSIPLNMIFVPLYSFIILPLSIIALVAHYVVEPLSLPFIYLLEHVLDFANRFVQLFASDRSLAFVLGRPSMLLLLCYGMAIVWAFTQMEQKKYRAFGYVVIVIAFHAAFPYMNRYGEVVFLDVGQGDCIYIELPYRKGVYLIDTGGTVLLPKQSWQKRRSEWRVGAKLVVPFLKAKGIRQLDQLIITHGDADHMGAAPEVIRSIRVKELVIGNESRAYSPWQTALMAGMKDRKMKIKKVEKGDDWKVGEASFYVLNPPRTALPSNDNDRSVVLYAKLGGLSWLFTGDLEAEGEGRLIRDFPHLQVDVLKIGHHGSATSTSEPFLKMIKPQIAIISVGKNNRYHHPHHDVIARLKKHGVRILRTDEHGAIRYRYTKKAGTFTFMLP</sequence>
<evidence type="ECO:0000256" key="5">
    <source>
        <dbReference type="ARBA" id="ARBA00023136"/>
    </source>
</evidence>
<dbReference type="Gene3D" id="3.60.15.10">
    <property type="entry name" value="Ribonuclease Z/Hydroxyacylglutathione hydrolase-like"/>
    <property type="match status" value="1"/>
</dbReference>
<keyword evidence="5 6" id="KW-0472">Membrane</keyword>
<evidence type="ECO:0000256" key="1">
    <source>
        <dbReference type="ARBA" id="ARBA00004651"/>
    </source>
</evidence>
<dbReference type="InterPro" id="IPR004477">
    <property type="entry name" value="ComEC_N"/>
</dbReference>
<dbReference type="SMART" id="SM00849">
    <property type="entry name" value="Lactamase_B"/>
    <property type="match status" value="1"/>
</dbReference>
<evidence type="ECO:0000313" key="8">
    <source>
        <dbReference type="EMBL" id="MED5050907.1"/>
    </source>
</evidence>
<dbReference type="NCBIfam" id="TIGR00361">
    <property type="entry name" value="ComEC_Rec2"/>
    <property type="match status" value="1"/>
</dbReference>
<evidence type="ECO:0000259" key="7">
    <source>
        <dbReference type="SMART" id="SM00849"/>
    </source>
</evidence>
<dbReference type="CDD" id="cd07731">
    <property type="entry name" value="ComA-like_MBL-fold"/>
    <property type="match status" value="1"/>
</dbReference>
<keyword evidence="3 6" id="KW-0812">Transmembrane</keyword>
<dbReference type="EMBL" id="JARTLI010000004">
    <property type="protein sequence ID" value="MED5050907.1"/>
    <property type="molecule type" value="Genomic_DNA"/>
</dbReference>
<protein>
    <submittedName>
        <fullName evidence="8">DNA internalization-related competence protein ComEC/Rec2</fullName>
    </submittedName>
</protein>
<accession>A0ABD5IRM5</accession>
<name>A0ABD5IRM5_9BACL</name>
<feature type="transmembrane region" description="Helical" evidence="6">
    <location>
        <begin position="386"/>
        <end position="409"/>
    </location>
</feature>
<proteinExistence type="predicted"/>
<dbReference type="PANTHER" id="PTHR30619:SF1">
    <property type="entry name" value="RECOMBINATION PROTEIN 2"/>
    <property type="match status" value="1"/>
</dbReference>
<comment type="subcellular location">
    <subcellularLocation>
        <location evidence="1">Cell membrane</location>
        <topology evidence="1">Multi-pass membrane protein</topology>
    </subcellularLocation>
</comment>
<organism evidence="8 9">
    <name type="scientific">Anoxybacteroides rupiense</name>
    <dbReference type="NCBI Taxonomy" id="311460"/>
    <lineage>
        <taxon>Bacteria</taxon>
        <taxon>Bacillati</taxon>
        <taxon>Bacillota</taxon>
        <taxon>Bacilli</taxon>
        <taxon>Bacillales</taxon>
        <taxon>Anoxybacillaceae</taxon>
        <taxon>Anoxybacteroides</taxon>
    </lineage>
</organism>
<dbReference type="Pfam" id="PF03772">
    <property type="entry name" value="Competence"/>
    <property type="match status" value="1"/>
</dbReference>
<dbReference type="Pfam" id="PF00753">
    <property type="entry name" value="Lactamase_B"/>
    <property type="match status" value="1"/>
</dbReference>
<evidence type="ECO:0000256" key="6">
    <source>
        <dbReference type="SAM" id="Phobius"/>
    </source>
</evidence>
<dbReference type="SUPFAM" id="SSF56281">
    <property type="entry name" value="Metallo-hydrolase/oxidoreductase"/>
    <property type="match status" value="1"/>
</dbReference>
<feature type="transmembrane region" description="Helical" evidence="6">
    <location>
        <begin position="259"/>
        <end position="279"/>
    </location>
</feature>
<dbReference type="PANTHER" id="PTHR30619">
    <property type="entry name" value="DNA INTERNALIZATION/COMPETENCE PROTEIN COMEC/REC2"/>
    <property type="match status" value="1"/>
</dbReference>
<feature type="transmembrane region" description="Helical" evidence="6">
    <location>
        <begin position="440"/>
        <end position="461"/>
    </location>
</feature>
<dbReference type="RefSeq" id="WP_328217147.1">
    <property type="nucleotide sequence ID" value="NZ_JARTLI010000004.1"/>
</dbReference>
<feature type="domain" description="Metallo-beta-lactamase" evidence="7">
    <location>
        <begin position="503"/>
        <end position="716"/>
    </location>
</feature>
<feature type="transmembrane region" description="Helical" evidence="6">
    <location>
        <begin position="473"/>
        <end position="490"/>
    </location>
</feature>
<dbReference type="Pfam" id="PF13567">
    <property type="entry name" value="DUF4131"/>
    <property type="match status" value="1"/>
</dbReference>
<feature type="transmembrane region" description="Helical" evidence="6">
    <location>
        <begin position="229"/>
        <end position="252"/>
    </location>
</feature>
<gene>
    <name evidence="8" type="ORF">P9850_03345</name>
</gene>
<feature type="transmembrane region" description="Helical" evidence="6">
    <location>
        <begin position="44"/>
        <end position="61"/>
    </location>
</feature>
<dbReference type="NCBIfam" id="TIGR00360">
    <property type="entry name" value="ComEC_N-term"/>
    <property type="match status" value="1"/>
</dbReference>
<feature type="transmembrane region" description="Helical" evidence="6">
    <location>
        <begin position="350"/>
        <end position="374"/>
    </location>
</feature>
<reference evidence="8 9" key="1">
    <citation type="submission" date="2023-03" db="EMBL/GenBank/DDBJ databases">
        <title>Bacillus Genome Sequencing.</title>
        <authorList>
            <person name="Dunlap C."/>
        </authorList>
    </citation>
    <scope>NUCLEOTIDE SEQUENCE [LARGE SCALE GENOMIC DNA]</scope>
    <source>
        <strain evidence="8 9">NRS-38</strain>
    </source>
</reference>
<feature type="transmembrane region" description="Helical" evidence="6">
    <location>
        <begin position="326"/>
        <end position="344"/>
    </location>
</feature>
<dbReference type="InterPro" id="IPR036866">
    <property type="entry name" value="RibonucZ/Hydroxyglut_hydro"/>
</dbReference>
<evidence type="ECO:0000256" key="2">
    <source>
        <dbReference type="ARBA" id="ARBA00022475"/>
    </source>
</evidence>
<evidence type="ECO:0000256" key="3">
    <source>
        <dbReference type="ARBA" id="ARBA00022692"/>
    </source>
</evidence>
<dbReference type="InterPro" id="IPR025405">
    <property type="entry name" value="DUF4131"/>
</dbReference>
<feature type="transmembrane region" description="Helical" evidence="6">
    <location>
        <begin position="299"/>
        <end position="317"/>
    </location>
</feature>
<dbReference type="Proteomes" id="UP001339962">
    <property type="component" value="Unassembled WGS sequence"/>
</dbReference>
<keyword evidence="2" id="KW-1003">Cell membrane</keyword>
<dbReference type="InterPro" id="IPR035681">
    <property type="entry name" value="ComA-like_MBL"/>
</dbReference>
<evidence type="ECO:0000313" key="9">
    <source>
        <dbReference type="Proteomes" id="UP001339962"/>
    </source>
</evidence>
<comment type="caution">
    <text evidence="8">The sequence shown here is derived from an EMBL/GenBank/DDBJ whole genome shotgun (WGS) entry which is preliminary data.</text>
</comment>
<dbReference type="InterPro" id="IPR052159">
    <property type="entry name" value="Competence_DNA_uptake"/>
</dbReference>
<feature type="transmembrane region" description="Helical" evidence="6">
    <location>
        <begin position="6"/>
        <end position="37"/>
    </location>
</feature>
<dbReference type="AlphaFoldDB" id="A0ABD5IRM5"/>